<organism evidence="2 3">
    <name type="scientific">Marinicrinis sediminis</name>
    <dbReference type="NCBI Taxonomy" id="1652465"/>
    <lineage>
        <taxon>Bacteria</taxon>
        <taxon>Bacillati</taxon>
        <taxon>Bacillota</taxon>
        <taxon>Bacilli</taxon>
        <taxon>Bacillales</taxon>
        <taxon>Paenibacillaceae</taxon>
    </lineage>
</organism>
<evidence type="ECO:0000256" key="1">
    <source>
        <dbReference type="SAM" id="Phobius"/>
    </source>
</evidence>
<reference evidence="3" key="1">
    <citation type="journal article" date="2019" name="Int. J. Syst. Evol. Microbiol.">
        <title>The Global Catalogue of Microorganisms (GCM) 10K type strain sequencing project: providing services to taxonomists for standard genome sequencing and annotation.</title>
        <authorList>
            <consortium name="The Broad Institute Genomics Platform"/>
            <consortium name="The Broad Institute Genome Sequencing Center for Infectious Disease"/>
            <person name="Wu L."/>
            <person name="Ma J."/>
        </authorList>
    </citation>
    <scope>NUCLEOTIDE SEQUENCE [LARGE SCALE GENOMIC DNA]</scope>
    <source>
        <strain evidence="3">KCTC 33676</strain>
    </source>
</reference>
<feature type="transmembrane region" description="Helical" evidence="1">
    <location>
        <begin position="65"/>
        <end position="82"/>
    </location>
</feature>
<accession>A0ABW5RCA2</accession>
<proteinExistence type="predicted"/>
<evidence type="ECO:0000313" key="3">
    <source>
        <dbReference type="Proteomes" id="UP001597497"/>
    </source>
</evidence>
<keyword evidence="1" id="KW-1133">Transmembrane helix</keyword>
<sequence>MDFKKLDMGGKLILGSAVVAILSLFFAWAEFIISVDGFQQDAYLFLIVFIYPVVAVVRNKPLNKVIGYVCAAAGVLLGLWYINSKATVMGESIAASGPYVFIIASALLAFGVWKHRKAV</sequence>
<feature type="transmembrane region" description="Helical" evidence="1">
    <location>
        <begin position="94"/>
        <end position="113"/>
    </location>
</feature>
<feature type="transmembrane region" description="Helical" evidence="1">
    <location>
        <begin position="12"/>
        <end position="35"/>
    </location>
</feature>
<dbReference type="RefSeq" id="WP_379930257.1">
    <property type="nucleotide sequence ID" value="NZ_JBHUMM010000043.1"/>
</dbReference>
<dbReference type="Proteomes" id="UP001597497">
    <property type="component" value="Unassembled WGS sequence"/>
</dbReference>
<name>A0ABW5RCA2_9BACL</name>
<feature type="transmembrane region" description="Helical" evidence="1">
    <location>
        <begin position="41"/>
        <end position="58"/>
    </location>
</feature>
<dbReference type="EMBL" id="JBHUMM010000043">
    <property type="protein sequence ID" value="MFD2672691.1"/>
    <property type="molecule type" value="Genomic_DNA"/>
</dbReference>
<keyword evidence="1" id="KW-0812">Transmembrane</keyword>
<gene>
    <name evidence="2" type="ORF">ACFSUC_14080</name>
</gene>
<protein>
    <submittedName>
        <fullName evidence="2">Uncharacterized protein</fullName>
    </submittedName>
</protein>
<keyword evidence="3" id="KW-1185">Reference proteome</keyword>
<keyword evidence="1" id="KW-0472">Membrane</keyword>
<evidence type="ECO:0000313" key="2">
    <source>
        <dbReference type="EMBL" id="MFD2672691.1"/>
    </source>
</evidence>
<comment type="caution">
    <text evidence="2">The sequence shown here is derived from an EMBL/GenBank/DDBJ whole genome shotgun (WGS) entry which is preliminary data.</text>
</comment>